<name>A0A195BDD5_9HYME</name>
<sequence length="127" mass="14827">MDTCVRWWGITRNRAHSQLQMFSKQWLLLAEYKGEERHKMAATERKPGDGKKLRLVIRGSTKSLPFLLLGSLVMQEVKTRKVLSMDGKWVEGRRTDGIVVMEVPVYDPSDRKRKSHERQCDERARGE</sequence>
<proteinExistence type="predicted"/>
<evidence type="ECO:0000313" key="1">
    <source>
        <dbReference type="EMBL" id="KYM82214.1"/>
    </source>
</evidence>
<protein>
    <submittedName>
        <fullName evidence="1">Uncharacterized protein</fullName>
    </submittedName>
</protein>
<gene>
    <name evidence="1" type="ORF">ALC53_07214</name>
</gene>
<dbReference type="AlphaFoldDB" id="A0A195BDD5"/>
<reference evidence="1 2" key="1">
    <citation type="submission" date="2015-09" db="EMBL/GenBank/DDBJ databases">
        <title>Atta colombica WGS genome.</title>
        <authorList>
            <person name="Nygaard S."/>
            <person name="Hu H."/>
            <person name="Boomsma J."/>
            <person name="Zhang G."/>
        </authorList>
    </citation>
    <scope>NUCLEOTIDE SEQUENCE [LARGE SCALE GENOMIC DNA]</scope>
    <source>
        <strain evidence="1">Treedump-2</strain>
        <tissue evidence="1">Whole body</tissue>
    </source>
</reference>
<evidence type="ECO:0000313" key="2">
    <source>
        <dbReference type="Proteomes" id="UP000078540"/>
    </source>
</evidence>
<dbReference type="Proteomes" id="UP000078540">
    <property type="component" value="Unassembled WGS sequence"/>
</dbReference>
<organism evidence="1 2">
    <name type="scientific">Atta colombica</name>
    <dbReference type="NCBI Taxonomy" id="520822"/>
    <lineage>
        <taxon>Eukaryota</taxon>
        <taxon>Metazoa</taxon>
        <taxon>Ecdysozoa</taxon>
        <taxon>Arthropoda</taxon>
        <taxon>Hexapoda</taxon>
        <taxon>Insecta</taxon>
        <taxon>Pterygota</taxon>
        <taxon>Neoptera</taxon>
        <taxon>Endopterygota</taxon>
        <taxon>Hymenoptera</taxon>
        <taxon>Apocrita</taxon>
        <taxon>Aculeata</taxon>
        <taxon>Formicoidea</taxon>
        <taxon>Formicidae</taxon>
        <taxon>Myrmicinae</taxon>
        <taxon>Atta</taxon>
    </lineage>
</organism>
<keyword evidence="2" id="KW-1185">Reference proteome</keyword>
<dbReference type="EMBL" id="KQ976514">
    <property type="protein sequence ID" value="KYM82214.1"/>
    <property type="molecule type" value="Genomic_DNA"/>
</dbReference>
<accession>A0A195BDD5</accession>